<feature type="compositionally biased region" description="Basic and acidic residues" evidence="1">
    <location>
        <begin position="230"/>
        <end position="245"/>
    </location>
</feature>
<reference evidence="2 3" key="1">
    <citation type="submission" date="2017-03" db="EMBL/GenBank/DDBJ databases">
        <title>Genome of the blue death feigning beetle - Asbolus verrucosus.</title>
        <authorList>
            <person name="Rider S.D."/>
        </authorList>
    </citation>
    <scope>NUCLEOTIDE SEQUENCE [LARGE SCALE GENOMIC DNA]</scope>
    <source>
        <strain evidence="2">Butters</strain>
        <tissue evidence="2">Head and leg muscle</tissue>
    </source>
</reference>
<feature type="compositionally biased region" description="Polar residues" evidence="1">
    <location>
        <begin position="374"/>
        <end position="386"/>
    </location>
</feature>
<evidence type="ECO:0000313" key="2">
    <source>
        <dbReference type="EMBL" id="RZC32445.1"/>
    </source>
</evidence>
<feature type="compositionally biased region" description="Low complexity" evidence="1">
    <location>
        <begin position="387"/>
        <end position="410"/>
    </location>
</feature>
<evidence type="ECO:0000256" key="1">
    <source>
        <dbReference type="SAM" id="MobiDB-lite"/>
    </source>
</evidence>
<protein>
    <submittedName>
        <fullName evidence="2">Mediator of RNA polymerase II transcription subunit 26</fullName>
    </submittedName>
</protein>
<organism evidence="2 3">
    <name type="scientific">Asbolus verrucosus</name>
    <name type="common">Desert ironclad beetle</name>
    <dbReference type="NCBI Taxonomy" id="1661398"/>
    <lineage>
        <taxon>Eukaryota</taxon>
        <taxon>Metazoa</taxon>
        <taxon>Ecdysozoa</taxon>
        <taxon>Arthropoda</taxon>
        <taxon>Hexapoda</taxon>
        <taxon>Insecta</taxon>
        <taxon>Pterygota</taxon>
        <taxon>Neoptera</taxon>
        <taxon>Endopterygota</taxon>
        <taxon>Coleoptera</taxon>
        <taxon>Polyphaga</taxon>
        <taxon>Cucujiformia</taxon>
        <taxon>Tenebrionidae</taxon>
        <taxon>Pimeliinae</taxon>
        <taxon>Asbolus</taxon>
    </lineage>
</organism>
<evidence type="ECO:0000313" key="3">
    <source>
        <dbReference type="Proteomes" id="UP000292052"/>
    </source>
</evidence>
<feature type="compositionally biased region" description="Low complexity" evidence="1">
    <location>
        <begin position="330"/>
        <end position="373"/>
    </location>
</feature>
<gene>
    <name evidence="2" type="ORF">BDFB_011071</name>
</gene>
<dbReference type="STRING" id="1661398.A0A482VI59"/>
<comment type="caution">
    <text evidence="2">The sequence shown here is derived from an EMBL/GenBank/DDBJ whole genome shotgun (WGS) entry which is preliminary data.</text>
</comment>
<feature type="region of interest" description="Disordered" evidence="1">
    <location>
        <begin position="230"/>
        <end position="428"/>
    </location>
</feature>
<accession>A0A482VI59</accession>
<feature type="region of interest" description="Disordered" evidence="1">
    <location>
        <begin position="160"/>
        <end position="205"/>
    </location>
</feature>
<name>A0A482VI59_ASBVE</name>
<sequence>MTPEGKEIFSTASRTITVARTITDWKGGYLRVPKFHHCTTTLSSSQVLGPTRRITKMEPLVHYSQRDPLYGTNVLSLNADGQNEDLLTDNNHLTEHVYGPPRQVIERPIYIKEPEPIIEIIIKESNVTLPPPPAPPTPAPKKKEQVQVFYVKYKKNPNGHGKDSIIYDKPVPAISPPVQDEHEEAPPQPYHHQEVVTSPPPPSTTLRTIIRPDSEIYHSPSGVKVTFGKESFDYDKRSNKPEDLKASAGDFQQQYQQPQFQQQSPQQPSIIPPGGELIHSLSKFEQHISVPSSLQSQHQPQPQLQQQSSHLSAAEYNEKIQQQFREANALQQSIQQSIPQQSLPQHAFPQQSFSQQSFPQQSFLQQSFPQQSSYEFQKSQQLSFGQTTSKPTTYSTTPSTTTTTTARTTTQEPEKASTTTKDPKILNAQLPDEVPDELREQLLSSGILNNADISVLDYDKVGDIPLSALPPEQLANFYSAGGAQQIQAAGSAPIPSVVDREGSAVDFEPEASEIHEVTVKPEVQMKVVHYDPQSDRGRQVQESYVKEDATQVEPVVLNDESYNRYLPLKVSGAQFPIPDVPELKGKKISSVVVLAPVAYDFSSARKARQVKEEEIELIEGGALKELLKEPSLLNFNKFLESENKTRSDKQAVILLVTGPSDGGEEKEIFMYDVATRSVSKLNGELSSAFVEAAEANSSDTKASASEIVETRVPYDRVPVIDPESDLETEASDHLERFVDVSEVAVEDDDPTAGALSDYDAAKTGRLPSP</sequence>
<dbReference type="EMBL" id="QDEB01097332">
    <property type="protein sequence ID" value="RZC32445.1"/>
    <property type="molecule type" value="Genomic_DNA"/>
</dbReference>
<dbReference type="Proteomes" id="UP000292052">
    <property type="component" value="Unassembled WGS sequence"/>
</dbReference>
<dbReference type="AlphaFoldDB" id="A0A482VI59"/>
<feature type="compositionally biased region" description="Low complexity" evidence="1">
    <location>
        <begin position="251"/>
        <end position="273"/>
    </location>
</feature>
<feature type="region of interest" description="Disordered" evidence="1">
    <location>
        <begin position="743"/>
        <end position="769"/>
    </location>
</feature>
<proteinExistence type="predicted"/>
<dbReference type="OrthoDB" id="6378339at2759"/>
<keyword evidence="3" id="KW-1185">Reference proteome</keyword>
<feature type="compositionally biased region" description="Low complexity" evidence="1">
    <location>
        <begin position="291"/>
        <end position="312"/>
    </location>
</feature>